<keyword evidence="9" id="KW-1185">Reference proteome</keyword>
<comment type="caution">
    <text evidence="8">The sequence shown here is derived from an EMBL/GenBank/DDBJ whole genome shotgun (WGS) entry which is preliminary data.</text>
</comment>
<dbReference type="EMBL" id="FXTX01000001">
    <property type="protein sequence ID" value="SMP00736.1"/>
    <property type="molecule type" value="Genomic_DNA"/>
</dbReference>
<reference evidence="8" key="1">
    <citation type="submission" date="2017-05" db="EMBL/GenBank/DDBJ databases">
        <authorList>
            <person name="Varghese N."/>
            <person name="Submissions S."/>
        </authorList>
    </citation>
    <scope>NUCLEOTIDE SEQUENCE</scope>
    <source>
        <strain evidence="8">DSM 18763</strain>
    </source>
</reference>
<dbReference type="PRINTS" id="PR01959">
    <property type="entry name" value="SBIMPHPHTASE"/>
</dbReference>
<dbReference type="Gene3D" id="3.30.540.10">
    <property type="entry name" value="Fructose-1,6-Bisphosphatase, subunit A, domain 1"/>
    <property type="match status" value="1"/>
</dbReference>
<organism evidence="8 9">
    <name type="scientific">Venenivibrio stagnispumantis</name>
    <dbReference type="NCBI Taxonomy" id="407998"/>
    <lineage>
        <taxon>Bacteria</taxon>
        <taxon>Pseudomonadati</taxon>
        <taxon>Aquificota</taxon>
        <taxon>Aquificia</taxon>
        <taxon>Aquificales</taxon>
        <taxon>Hydrogenothermaceae</taxon>
        <taxon>Venenivibrio</taxon>
    </lineage>
</organism>
<dbReference type="RefSeq" id="WP_425609128.1">
    <property type="nucleotide sequence ID" value="NZ_FXTX01000001.1"/>
</dbReference>
<dbReference type="GO" id="GO:0046872">
    <property type="term" value="F:metal ion binding"/>
    <property type="evidence" value="ECO:0007669"/>
    <property type="project" value="UniProtKB-KW"/>
</dbReference>
<feature type="binding site" evidence="6">
    <location>
        <position position="86"/>
    </location>
    <ligand>
        <name>Mg(2+)</name>
        <dbReference type="ChEBI" id="CHEBI:18420"/>
        <label>1</label>
        <note>catalytic</note>
    </ligand>
</feature>
<evidence type="ECO:0000256" key="1">
    <source>
        <dbReference type="ARBA" id="ARBA00001033"/>
    </source>
</evidence>
<keyword evidence="4 7" id="KW-0378">Hydrolase</keyword>
<keyword evidence="5 6" id="KW-0460">Magnesium</keyword>
<dbReference type="InterPro" id="IPR000760">
    <property type="entry name" value="Inositol_monophosphatase-like"/>
</dbReference>
<evidence type="ECO:0000313" key="8">
    <source>
        <dbReference type="EMBL" id="SMP00736.1"/>
    </source>
</evidence>
<evidence type="ECO:0000256" key="3">
    <source>
        <dbReference type="ARBA" id="ARBA00022723"/>
    </source>
</evidence>
<proteinExistence type="inferred from homology"/>
<dbReference type="EC" id="3.1.3.25" evidence="7"/>
<dbReference type="AlphaFoldDB" id="A0AA46ACT5"/>
<dbReference type="PRINTS" id="PR00377">
    <property type="entry name" value="IMPHPHTASES"/>
</dbReference>
<evidence type="ECO:0000313" key="9">
    <source>
        <dbReference type="Proteomes" id="UP001157947"/>
    </source>
</evidence>
<comment type="similarity">
    <text evidence="7">Belongs to the inositol monophosphatase superfamily.</text>
</comment>
<evidence type="ECO:0000256" key="4">
    <source>
        <dbReference type="ARBA" id="ARBA00022801"/>
    </source>
</evidence>
<comment type="catalytic activity">
    <reaction evidence="1 7">
        <text>a myo-inositol phosphate + H2O = myo-inositol + phosphate</text>
        <dbReference type="Rhea" id="RHEA:24056"/>
        <dbReference type="ChEBI" id="CHEBI:15377"/>
        <dbReference type="ChEBI" id="CHEBI:17268"/>
        <dbReference type="ChEBI" id="CHEBI:43474"/>
        <dbReference type="ChEBI" id="CHEBI:84139"/>
        <dbReference type="EC" id="3.1.3.25"/>
    </reaction>
</comment>
<evidence type="ECO:0000256" key="5">
    <source>
        <dbReference type="ARBA" id="ARBA00022842"/>
    </source>
</evidence>
<dbReference type="InterPro" id="IPR033942">
    <property type="entry name" value="IMPase"/>
</dbReference>
<dbReference type="Pfam" id="PF00459">
    <property type="entry name" value="Inositol_P"/>
    <property type="match status" value="1"/>
</dbReference>
<feature type="binding site" evidence="6">
    <location>
        <position position="213"/>
    </location>
    <ligand>
        <name>Mg(2+)</name>
        <dbReference type="ChEBI" id="CHEBI:18420"/>
        <label>1</label>
        <note>catalytic</note>
    </ligand>
</feature>
<dbReference type="Proteomes" id="UP001157947">
    <property type="component" value="Unassembled WGS sequence"/>
</dbReference>
<dbReference type="PANTHER" id="PTHR20854">
    <property type="entry name" value="INOSITOL MONOPHOSPHATASE"/>
    <property type="match status" value="1"/>
</dbReference>
<dbReference type="GO" id="GO:0006020">
    <property type="term" value="P:inositol metabolic process"/>
    <property type="evidence" value="ECO:0007669"/>
    <property type="project" value="TreeGrafter"/>
</dbReference>
<dbReference type="GO" id="GO:0008934">
    <property type="term" value="F:inositol monophosphate 1-phosphatase activity"/>
    <property type="evidence" value="ECO:0007669"/>
    <property type="project" value="InterPro"/>
</dbReference>
<evidence type="ECO:0000256" key="2">
    <source>
        <dbReference type="ARBA" id="ARBA00001946"/>
    </source>
</evidence>
<feature type="binding site" evidence="6">
    <location>
        <position position="89"/>
    </location>
    <ligand>
        <name>Mg(2+)</name>
        <dbReference type="ChEBI" id="CHEBI:18420"/>
        <label>1</label>
        <note>catalytic</note>
    </ligand>
</feature>
<protein>
    <recommendedName>
        <fullName evidence="7">Inositol-1-monophosphatase</fullName>
        <ecNumber evidence="7">3.1.3.25</ecNumber>
    </recommendedName>
</protein>
<dbReference type="GO" id="GO:0007165">
    <property type="term" value="P:signal transduction"/>
    <property type="evidence" value="ECO:0007669"/>
    <property type="project" value="TreeGrafter"/>
</dbReference>
<name>A0AA46ACT5_9AQUI</name>
<dbReference type="Gene3D" id="3.40.190.80">
    <property type="match status" value="1"/>
</dbReference>
<dbReference type="PANTHER" id="PTHR20854:SF4">
    <property type="entry name" value="INOSITOL-1-MONOPHOSPHATASE-RELATED"/>
    <property type="match status" value="1"/>
</dbReference>
<gene>
    <name evidence="8" type="ORF">SAMN06264868_101163</name>
</gene>
<keyword evidence="3 6" id="KW-0479">Metal-binding</keyword>
<evidence type="ECO:0000256" key="6">
    <source>
        <dbReference type="PIRSR" id="PIRSR600760-2"/>
    </source>
</evidence>
<feature type="binding site" evidence="6">
    <location>
        <position position="88"/>
    </location>
    <ligand>
        <name>Mg(2+)</name>
        <dbReference type="ChEBI" id="CHEBI:18420"/>
        <label>1</label>
        <note>catalytic</note>
    </ligand>
</feature>
<feature type="binding site" evidence="6">
    <location>
        <position position="69"/>
    </location>
    <ligand>
        <name>Mg(2+)</name>
        <dbReference type="ChEBI" id="CHEBI:18420"/>
        <label>1</label>
        <note>catalytic</note>
    </ligand>
</feature>
<sequence length="261" mass="29127">MIQNNFLDVAKEAAIIGGLVLKENFKKIKKSDIQEKGIKDFVTYVDKYSEERIRTFILSCFPEHAFLGEEDGKVGNPNSEYIWIVDPLDGTKNYIAGFEIFAVSVALKKNEEIIVGAIYIPMLDKLYWAEKGKGAYLNGEKIYVSNRDIESAIVATGFPYRSVAELDNYLLALKEAMITFSGVRRPGAAAIDLALVAEGVFDGFFEMKLSTWDISAGLLLIEEAGGIYSNFQGTKDMTDGDVIAGNPMIYNQLMEIIKKYY</sequence>
<dbReference type="CDD" id="cd01639">
    <property type="entry name" value="IMPase"/>
    <property type="match status" value="1"/>
</dbReference>
<dbReference type="SUPFAM" id="SSF56655">
    <property type="entry name" value="Carbohydrate phosphatase"/>
    <property type="match status" value="1"/>
</dbReference>
<evidence type="ECO:0000256" key="7">
    <source>
        <dbReference type="RuleBase" id="RU364068"/>
    </source>
</evidence>
<dbReference type="FunFam" id="3.30.540.10:FF:000003">
    <property type="entry name" value="Inositol-1-monophosphatase"/>
    <property type="match status" value="1"/>
</dbReference>
<accession>A0AA46ACT5</accession>
<comment type="cofactor">
    <cofactor evidence="2 6 7">
        <name>Mg(2+)</name>
        <dbReference type="ChEBI" id="CHEBI:18420"/>
    </cofactor>
</comment>
<dbReference type="InterPro" id="IPR022337">
    <property type="entry name" value="Inositol_monophosphatase_SuhB"/>
</dbReference>